<dbReference type="AlphaFoldDB" id="A0A0G1A7J0"/>
<dbReference type="Gene3D" id="2.60.40.10">
    <property type="entry name" value="Immunoglobulins"/>
    <property type="match status" value="1"/>
</dbReference>
<keyword evidence="1" id="KW-1133">Transmembrane helix</keyword>
<evidence type="ECO:0008006" key="4">
    <source>
        <dbReference type="Google" id="ProtNLM"/>
    </source>
</evidence>
<dbReference type="Pfam" id="PF07610">
    <property type="entry name" value="DUF1573"/>
    <property type="match status" value="1"/>
</dbReference>
<keyword evidence="1" id="KW-0812">Transmembrane</keyword>
<dbReference type="EMBL" id="LCDO01000004">
    <property type="protein sequence ID" value="KKS57017.1"/>
    <property type="molecule type" value="Genomic_DNA"/>
</dbReference>
<dbReference type="Proteomes" id="UP000034837">
    <property type="component" value="Unassembled WGS sequence"/>
</dbReference>
<reference evidence="2 3" key="1">
    <citation type="journal article" date="2015" name="Nature">
        <title>rRNA introns, odd ribosomes, and small enigmatic genomes across a large radiation of phyla.</title>
        <authorList>
            <person name="Brown C.T."/>
            <person name="Hug L.A."/>
            <person name="Thomas B.C."/>
            <person name="Sharon I."/>
            <person name="Castelle C.J."/>
            <person name="Singh A."/>
            <person name="Wilkins M.J."/>
            <person name="Williams K.H."/>
            <person name="Banfield J.F."/>
        </authorList>
    </citation>
    <scope>NUCLEOTIDE SEQUENCE [LARGE SCALE GENOMIC DNA]</scope>
</reference>
<feature type="transmembrane region" description="Helical" evidence="1">
    <location>
        <begin position="12"/>
        <end position="29"/>
    </location>
</feature>
<name>A0A0G1A7J0_9BACT</name>
<dbReference type="InterPro" id="IPR013783">
    <property type="entry name" value="Ig-like_fold"/>
</dbReference>
<evidence type="ECO:0000256" key="1">
    <source>
        <dbReference type="SAM" id="Phobius"/>
    </source>
</evidence>
<evidence type="ECO:0000313" key="2">
    <source>
        <dbReference type="EMBL" id="KKS57017.1"/>
    </source>
</evidence>
<protein>
    <recommendedName>
        <fullName evidence="4">PF07610 family protein</fullName>
    </recommendedName>
</protein>
<proteinExistence type="predicted"/>
<comment type="caution">
    <text evidence="2">The sequence shown here is derived from an EMBL/GenBank/DDBJ whole genome shotgun (WGS) entry which is preliminary data.</text>
</comment>
<organism evidence="2 3">
    <name type="scientific">Candidatus Magasanikbacteria bacterium GW2011_GWA2_42_32</name>
    <dbReference type="NCBI Taxonomy" id="1619039"/>
    <lineage>
        <taxon>Bacteria</taxon>
        <taxon>Candidatus Magasanikiibacteriota</taxon>
    </lineage>
</organism>
<evidence type="ECO:0000313" key="3">
    <source>
        <dbReference type="Proteomes" id="UP000034837"/>
    </source>
</evidence>
<keyword evidence="1" id="KW-0472">Membrane</keyword>
<dbReference type="InterPro" id="IPR011467">
    <property type="entry name" value="DUF1573"/>
</dbReference>
<gene>
    <name evidence="2" type="ORF">UV20_C0004G0113</name>
</gene>
<sequence length="169" mass="18279">MKHHKKKDYSTLWVIGITVALTVLIIFGISKAEKNNQSSGSSKPSQLQTTESNYDFGTISMANGKVKKVFTFKNNTSDIIVAKKLYTSCMCTQATLTKNGETFGPFGMPAHGAIPEINQNVEPGQEGQIEVVFDPTAHGPAGVGPIERQATLETSDGQLVFKFKAQVTP</sequence>
<accession>A0A0G1A7J0</accession>